<evidence type="ECO:0000256" key="2">
    <source>
        <dbReference type="PIRNR" id="PIRNR016661"/>
    </source>
</evidence>
<dbReference type="PATRIC" id="fig|742818.3.peg.1564"/>
<dbReference type="eggNOG" id="COG1268">
    <property type="taxonomic scope" value="Bacteria"/>
</dbReference>
<sequence>MDRGVAMKRSESIAFSGLSIALLTVCSWVSIPFGPVPFTLQTMMLAFIVVLFPAREALMSVFGYLIIGAIGVPVFSGMTGGLGAIMGPTGGFLMGFGVGTALVALLSSRWKEPEGKLAATMREASFAVILLLCSYACGWVQFMTVTGMEPLAAFAVSIAPFIVLDVVKMSVGVSLAHMLKVAVPALRRKKI</sequence>
<organism evidence="4 5">
    <name type="scientific">Slackia piriformis YIT 12062</name>
    <dbReference type="NCBI Taxonomy" id="742818"/>
    <lineage>
        <taxon>Bacteria</taxon>
        <taxon>Bacillati</taxon>
        <taxon>Actinomycetota</taxon>
        <taxon>Coriobacteriia</taxon>
        <taxon>Eggerthellales</taxon>
        <taxon>Eggerthellaceae</taxon>
        <taxon>Slackia</taxon>
    </lineage>
</organism>
<keyword evidence="3" id="KW-0812">Transmembrane</keyword>
<feature type="transmembrane region" description="Helical" evidence="3">
    <location>
        <begin position="85"/>
        <end position="106"/>
    </location>
</feature>
<dbReference type="RefSeq" id="WP_009139675.1">
    <property type="nucleotide sequence ID" value="NZ_JH815198.1"/>
</dbReference>
<dbReference type="Proteomes" id="UP000006069">
    <property type="component" value="Unassembled WGS sequence"/>
</dbReference>
<keyword evidence="2" id="KW-1003">Cell membrane</keyword>
<feature type="transmembrane region" description="Helical" evidence="3">
    <location>
        <begin position="61"/>
        <end position="79"/>
    </location>
</feature>
<dbReference type="GO" id="GO:0005886">
    <property type="term" value="C:plasma membrane"/>
    <property type="evidence" value="ECO:0007669"/>
    <property type="project" value="UniProtKB-SubCell"/>
</dbReference>
<keyword evidence="3" id="KW-1133">Transmembrane helix</keyword>
<dbReference type="EMBL" id="ADMD01000007">
    <property type="protein sequence ID" value="EJZ83956.1"/>
    <property type="molecule type" value="Genomic_DNA"/>
</dbReference>
<gene>
    <name evidence="4" type="ORF">HMPREF9451_01481</name>
</gene>
<evidence type="ECO:0000313" key="5">
    <source>
        <dbReference type="Proteomes" id="UP000006069"/>
    </source>
</evidence>
<evidence type="ECO:0000256" key="3">
    <source>
        <dbReference type="SAM" id="Phobius"/>
    </source>
</evidence>
<comment type="caution">
    <text evidence="4">The sequence shown here is derived from an EMBL/GenBank/DDBJ whole genome shotgun (WGS) entry which is preliminary data.</text>
</comment>
<evidence type="ECO:0000313" key="4">
    <source>
        <dbReference type="EMBL" id="EJZ83956.1"/>
    </source>
</evidence>
<dbReference type="AlphaFoldDB" id="K0YKD5"/>
<dbReference type="PIRSF" id="PIRSF016661">
    <property type="entry name" value="BioY"/>
    <property type="match status" value="1"/>
</dbReference>
<comment type="subcellular location">
    <subcellularLocation>
        <location evidence="2">Cell membrane</location>
        <topology evidence="2">Multi-pass membrane protein</topology>
    </subcellularLocation>
</comment>
<evidence type="ECO:0000256" key="1">
    <source>
        <dbReference type="ARBA" id="ARBA00010692"/>
    </source>
</evidence>
<feature type="transmembrane region" description="Helical" evidence="3">
    <location>
        <begin position="151"/>
        <end position="179"/>
    </location>
</feature>
<proteinExistence type="inferred from homology"/>
<comment type="similarity">
    <text evidence="1 2">Belongs to the BioY family.</text>
</comment>
<dbReference type="InterPro" id="IPR003784">
    <property type="entry name" value="BioY"/>
</dbReference>
<dbReference type="PANTHER" id="PTHR34295:SF1">
    <property type="entry name" value="BIOTIN TRANSPORTER BIOY"/>
    <property type="match status" value="1"/>
</dbReference>
<feature type="transmembrane region" description="Helical" evidence="3">
    <location>
        <begin position="126"/>
        <end position="145"/>
    </location>
</feature>
<dbReference type="HOGENOM" id="CLU_077931_3_0_11"/>
<reference evidence="4 5" key="1">
    <citation type="submission" date="2012-08" db="EMBL/GenBank/DDBJ databases">
        <title>The Genome Sequence of Slackia piriformis YIT 12062.</title>
        <authorList>
            <consortium name="The Broad Institute Genome Sequencing Platform"/>
            <person name="Earl A."/>
            <person name="Ward D."/>
            <person name="Feldgarden M."/>
            <person name="Gevers D."/>
            <person name="Morotomi M."/>
            <person name="Walker B."/>
            <person name="Young S.K."/>
            <person name="Zeng Q."/>
            <person name="Gargeya S."/>
            <person name="Fitzgerald M."/>
            <person name="Haas B."/>
            <person name="Abouelleil A."/>
            <person name="Alvarado L."/>
            <person name="Arachchi H.M."/>
            <person name="Berlin A.M."/>
            <person name="Chapman S.B."/>
            <person name="Goldberg J."/>
            <person name="Griggs A."/>
            <person name="Gujja S."/>
            <person name="Hansen M."/>
            <person name="Howarth C."/>
            <person name="Imamovic A."/>
            <person name="Larimer J."/>
            <person name="McCowen C."/>
            <person name="Montmayeur A."/>
            <person name="Murphy C."/>
            <person name="Neiman D."/>
            <person name="Pearson M."/>
            <person name="Priest M."/>
            <person name="Roberts A."/>
            <person name="Saif S."/>
            <person name="Shea T."/>
            <person name="Sisk P."/>
            <person name="Sykes S."/>
            <person name="Wortman J."/>
            <person name="Nusbaum C."/>
            <person name="Birren B."/>
        </authorList>
    </citation>
    <scope>NUCLEOTIDE SEQUENCE [LARGE SCALE GENOMIC DNA]</scope>
    <source>
        <strain evidence="4 5">YIT 12062</strain>
    </source>
</reference>
<dbReference type="Pfam" id="PF02632">
    <property type="entry name" value="BioY"/>
    <property type="match status" value="1"/>
</dbReference>
<feature type="transmembrane region" description="Helical" evidence="3">
    <location>
        <begin position="37"/>
        <end position="54"/>
    </location>
</feature>
<dbReference type="PANTHER" id="PTHR34295">
    <property type="entry name" value="BIOTIN TRANSPORTER BIOY"/>
    <property type="match status" value="1"/>
</dbReference>
<dbReference type="GO" id="GO:0015225">
    <property type="term" value="F:biotin transmembrane transporter activity"/>
    <property type="evidence" value="ECO:0007669"/>
    <property type="project" value="UniProtKB-UniRule"/>
</dbReference>
<name>K0YKD5_9ACTN</name>
<dbReference type="InParanoid" id="K0YKD5"/>
<keyword evidence="2" id="KW-0813">Transport</keyword>
<dbReference type="Gene3D" id="1.10.1760.20">
    <property type="match status" value="1"/>
</dbReference>
<keyword evidence="5" id="KW-1185">Reference proteome</keyword>
<keyword evidence="2 3" id="KW-0472">Membrane</keyword>
<protein>
    <recommendedName>
        <fullName evidence="2">Biotin transporter</fullName>
    </recommendedName>
</protein>
<accession>K0YKD5</accession>
<feature type="transmembrane region" description="Helical" evidence="3">
    <location>
        <begin position="12"/>
        <end position="31"/>
    </location>
</feature>